<dbReference type="InterPro" id="IPR052693">
    <property type="entry name" value="Yeast_MDR_Regulatory"/>
</dbReference>
<accession>C5DWE2</accession>
<dbReference type="InterPro" id="IPR036864">
    <property type="entry name" value="Zn2-C6_fun-type_DNA-bd_sf"/>
</dbReference>
<dbReference type="EMBL" id="CU928176">
    <property type="protein sequence ID" value="CAR28111.1"/>
    <property type="molecule type" value="Genomic_DNA"/>
</dbReference>
<protein>
    <submittedName>
        <fullName evidence="3">ZYRO0D14080p</fullName>
    </submittedName>
</protein>
<dbReference type="SUPFAM" id="SSF57701">
    <property type="entry name" value="Zn2/Cys6 DNA-binding domain"/>
    <property type="match status" value="1"/>
</dbReference>
<dbReference type="AlphaFoldDB" id="C5DWE2"/>
<dbReference type="InParanoid" id="C5DWE2"/>
<proteinExistence type="predicted"/>
<feature type="compositionally biased region" description="Low complexity" evidence="1">
    <location>
        <begin position="150"/>
        <end position="168"/>
    </location>
</feature>
<feature type="domain" description="Zn(2)-C6 fungal-type" evidence="2">
    <location>
        <begin position="52"/>
        <end position="83"/>
    </location>
</feature>
<reference evidence="3 4" key="1">
    <citation type="journal article" date="2009" name="Genome Res.">
        <title>Comparative genomics of protoploid Saccharomycetaceae.</title>
        <authorList>
            <consortium name="The Genolevures Consortium"/>
            <person name="Souciet J.-L."/>
            <person name="Dujon B."/>
            <person name="Gaillardin C."/>
            <person name="Johnston M."/>
            <person name="Baret P.V."/>
            <person name="Cliften P."/>
            <person name="Sherman D.J."/>
            <person name="Weissenbach J."/>
            <person name="Westhof E."/>
            <person name="Wincker P."/>
            <person name="Jubin C."/>
            <person name="Poulain J."/>
            <person name="Barbe V."/>
            <person name="Segurens B."/>
            <person name="Artiguenave F."/>
            <person name="Anthouard V."/>
            <person name="Vacherie B."/>
            <person name="Val M.-E."/>
            <person name="Fulton R.S."/>
            <person name="Minx P."/>
            <person name="Wilson R."/>
            <person name="Durrens P."/>
            <person name="Jean G."/>
            <person name="Marck C."/>
            <person name="Martin T."/>
            <person name="Nikolski M."/>
            <person name="Rolland T."/>
            <person name="Seret M.-L."/>
            <person name="Casaregola S."/>
            <person name="Despons L."/>
            <person name="Fairhead C."/>
            <person name="Fischer G."/>
            <person name="Lafontaine I."/>
            <person name="Leh V."/>
            <person name="Lemaire M."/>
            <person name="de Montigny J."/>
            <person name="Neuveglise C."/>
            <person name="Thierry A."/>
            <person name="Blanc-Lenfle I."/>
            <person name="Bleykasten C."/>
            <person name="Diffels J."/>
            <person name="Fritsch E."/>
            <person name="Frangeul L."/>
            <person name="Goeffon A."/>
            <person name="Jauniaux N."/>
            <person name="Kachouri-Lafond R."/>
            <person name="Payen C."/>
            <person name="Potier S."/>
            <person name="Pribylova L."/>
            <person name="Ozanne C."/>
            <person name="Richard G.-F."/>
            <person name="Sacerdot C."/>
            <person name="Straub M.-L."/>
            <person name="Talla E."/>
        </authorList>
    </citation>
    <scope>NUCLEOTIDE SEQUENCE [LARGE SCALE GENOMIC DNA]</scope>
    <source>
        <strain evidence="3 4">ATCC 2623 / CBS 732 / BCRC 21506 / NBRC 1130 / NCYC 568 / NRRL Y-229</strain>
    </source>
</reference>
<dbReference type="KEGG" id="zro:ZYRO0D14080g"/>
<evidence type="ECO:0000313" key="3">
    <source>
        <dbReference type="EMBL" id="CAR28111.1"/>
    </source>
</evidence>
<dbReference type="SMART" id="SM00066">
    <property type="entry name" value="GAL4"/>
    <property type="match status" value="1"/>
</dbReference>
<dbReference type="PROSITE" id="PS00463">
    <property type="entry name" value="ZN2_CY6_FUNGAL_1"/>
    <property type="match status" value="1"/>
</dbReference>
<dbReference type="GO" id="GO:0000981">
    <property type="term" value="F:DNA-binding transcription factor activity, RNA polymerase II-specific"/>
    <property type="evidence" value="ECO:0007669"/>
    <property type="project" value="InterPro"/>
</dbReference>
<feature type="region of interest" description="Disordered" evidence="1">
    <location>
        <begin position="813"/>
        <end position="878"/>
    </location>
</feature>
<evidence type="ECO:0000259" key="2">
    <source>
        <dbReference type="PROSITE" id="PS50048"/>
    </source>
</evidence>
<dbReference type="Pfam" id="PF00172">
    <property type="entry name" value="Zn_clus"/>
    <property type="match status" value="1"/>
</dbReference>
<dbReference type="GO" id="GO:0008270">
    <property type="term" value="F:zinc ion binding"/>
    <property type="evidence" value="ECO:0007669"/>
    <property type="project" value="InterPro"/>
</dbReference>
<dbReference type="GeneID" id="8204307"/>
<dbReference type="PANTHER" id="PTHR31405">
    <property type="entry name" value="TRANSCRIPTION FACTOR PDR8-RELATED"/>
    <property type="match status" value="1"/>
</dbReference>
<dbReference type="PROSITE" id="PS50048">
    <property type="entry name" value="ZN2_CY6_FUNGAL_2"/>
    <property type="match status" value="1"/>
</dbReference>
<evidence type="ECO:0000256" key="1">
    <source>
        <dbReference type="SAM" id="MobiDB-lite"/>
    </source>
</evidence>
<dbReference type="CDD" id="cd00067">
    <property type="entry name" value="GAL4"/>
    <property type="match status" value="1"/>
</dbReference>
<dbReference type="PANTHER" id="PTHR31405:SF8">
    <property type="entry name" value="TRANSCRIPTION FACTOR PDR8-RELATED"/>
    <property type="match status" value="1"/>
</dbReference>
<dbReference type="InterPro" id="IPR001138">
    <property type="entry name" value="Zn2Cys6_DnaBD"/>
</dbReference>
<feature type="region of interest" description="Disordered" evidence="1">
    <location>
        <begin position="768"/>
        <end position="794"/>
    </location>
</feature>
<dbReference type="HOGENOM" id="CLU_010594_0_0_1"/>
<dbReference type="CDD" id="cd12148">
    <property type="entry name" value="fungal_TF_MHR"/>
    <property type="match status" value="1"/>
</dbReference>
<dbReference type="RefSeq" id="XP_002497044.1">
    <property type="nucleotide sequence ID" value="XM_002496999.1"/>
</dbReference>
<name>C5DWE2_ZYGRC</name>
<organism evidence="3 4">
    <name type="scientific">Zygosaccharomyces rouxii (strain ATCC 2623 / CBS 732 / NBRC 1130 / NCYC 568 / NRRL Y-229)</name>
    <dbReference type="NCBI Taxonomy" id="559307"/>
    <lineage>
        <taxon>Eukaryota</taxon>
        <taxon>Fungi</taxon>
        <taxon>Dikarya</taxon>
        <taxon>Ascomycota</taxon>
        <taxon>Saccharomycotina</taxon>
        <taxon>Saccharomycetes</taxon>
        <taxon>Saccharomycetales</taxon>
        <taxon>Saccharomycetaceae</taxon>
        <taxon>Zygosaccharomyces</taxon>
    </lineage>
</organism>
<dbReference type="Gene3D" id="4.10.240.10">
    <property type="entry name" value="Zn(2)-C6 fungal-type DNA-binding domain"/>
    <property type="match status" value="1"/>
</dbReference>
<keyword evidence="4" id="KW-1185">Reference proteome</keyword>
<dbReference type="Proteomes" id="UP000008536">
    <property type="component" value="Chromosome D"/>
</dbReference>
<gene>
    <name evidence="3" type="ordered locus">ZYRO0D14080g</name>
</gene>
<feature type="region of interest" description="Disordered" evidence="1">
    <location>
        <begin position="129"/>
        <end position="171"/>
    </location>
</feature>
<sequence length="921" mass="103196">MAIEHGKFDGLGSPYLGSSVLNANPNSNSNSRASANAGSVTVKKKRMKPIKSCTFCRRRKLRCDQQKPMCSTCIARELPECVYMESSSTPRTVAGKRGNIDSIGSMPNTKLLLKVNELERQLRDVANEISGNSASEDNSLGDMPQGGTESLVGSSSAVSPSSTSPNSTDAHLHTISQKCVEQHHRDFQRETRLAISMDTTTSASVNPLRKLYFLQSKRNGRKVMFGPTSMRTFLFSGNWGLMDRFKQLREKVNTARRQIKKECGYCMLRENQLIEMPSNSFTSNLPLDTSLAKQLIFVLPSYEEIEKSLRLFFSKPELYEITGAFDEKKVLNDFKLGFVPGIPSLITGERPVINIVPFTKIQYYKVGVVLGILVLVRFGALLPQVLEKFFVFLSGLSTAKIMYVERVQFTLLRYFHRNIHGLTGGDESHQIVLIDSLVCDAISLGLNRNIKELFRGDEELLGNTDSLEKLWCWVVFLDFSLAFHIGRPMKITEEDIFHEEFFDDYSCGFYGLLKRFLRKMARPIMQSIYSKSECPYLDKHCEELLTFTEEEFLPISFYTDKELIHKTPLQETRILGMIFSMLLCLGGLKLFIESQCNLDAKNSVVKIALVSFSVARNALARSIELDEIHFPELTEPGHESPSPYFAEVVSMFFTLFIRGASIPYILAYNKLTLFEKGVLVLENGSDTLDCDMSTLRVPKSKKIPTVHALSMFCKVFDDLRNPSNDKAKSVYQRCQGLQILLSMEKVQRTVVQKVLEVRTATETTWKAQVQRQGLASPGKALASPGKTLSPPSADNFENADLNFFGNLVENSRSRKSSSSVPAGPPPLVHPTSEIPAAEPSVGRDETECEFNTRAPSGPAASQSDQGRPAIGEKLSPNMEVFDEDNDVLGMISGDFWECYNTRWTELLNRAESGNLFSDIDI</sequence>
<dbReference type="FunCoup" id="C5DWE2">
    <property type="interactions" value="1524"/>
</dbReference>
<evidence type="ECO:0000313" key="4">
    <source>
        <dbReference type="Proteomes" id="UP000008536"/>
    </source>
</evidence>
<feature type="compositionally biased region" description="Polar residues" evidence="1">
    <location>
        <begin position="129"/>
        <end position="138"/>
    </location>
</feature>